<evidence type="ECO:0000256" key="4">
    <source>
        <dbReference type="ARBA" id="ARBA00013346"/>
    </source>
</evidence>
<dbReference type="EMBL" id="VIWU01000001">
    <property type="protein sequence ID" value="TWF75673.1"/>
    <property type="molecule type" value="Genomic_DNA"/>
</dbReference>
<proteinExistence type="inferred from homology"/>
<organism evidence="13 14">
    <name type="scientific">Pseudonocardia hierapolitana</name>
    <dbReference type="NCBI Taxonomy" id="1128676"/>
    <lineage>
        <taxon>Bacteria</taxon>
        <taxon>Bacillati</taxon>
        <taxon>Actinomycetota</taxon>
        <taxon>Actinomycetes</taxon>
        <taxon>Pseudonocardiales</taxon>
        <taxon>Pseudonocardiaceae</taxon>
        <taxon>Pseudonocardia</taxon>
    </lineage>
</organism>
<evidence type="ECO:0000256" key="1">
    <source>
        <dbReference type="ARBA" id="ARBA00004496"/>
    </source>
</evidence>
<evidence type="ECO:0000313" key="13">
    <source>
        <dbReference type="EMBL" id="TWF75673.1"/>
    </source>
</evidence>
<dbReference type="Proteomes" id="UP000321261">
    <property type="component" value="Unassembled WGS sequence"/>
</dbReference>
<dbReference type="AlphaFoldDB" id="A0A561SLE5"/>
<dbReference type="InterPro" id="IPR029063">
    <property type="entry name" value="SAM-dependent_MTases_sf"/>
</dbReference>
<evidence type="ECO:0000256" key="2">
    <source>
        <dbReference type="ARBA" id="ARBA00005369"/>
    </source>
</evidence>
<dbReference type="CDD" id="cd02440">
    <property type="entry name" value="AdoMet_MTases"/>
    <property type="match status" value="1"/>
</dbReference>
<name>A0A561SLE5_9PSEU</name>
<accession>A0A561SLE5</accession>
<dbReference type="PANTHER" id="PTHR11579:SF0">
    <property type="entry name" value="PROTEIN-L-ISOASPARTATE(D-ASPARTATE) O-METHYLTRANSFERASE"/>
    <property type="match status" value="1"/>
</dbReference>
<evidence type="ECO:0000256" key="8">
    <source>
        <dbReference type="ARBA" id="ARBA00022691"/>
    </source>
</evidence>
<keyword evidence="7 13" id="KW-0808">Transferase</keyword>
<dbReference type="GO" id="GO:0004719">
    <property type="term" value="F:protein-L-isoaspartate (D-aspartate) O-methyltransferase activity"/>
    <property type="evidence" value="ECO:0007669"/>
    <property type="project" value="UniProtKB-EC"/>
</dbReference>
<gene>
    <name evidence="13" type="ORF">FHX44_111557</name>
</gene>
<evidence type="ECO:0000256" key="12">
    <source>
        <dbReference type="SAM" id="MobiDB-lite"/>
    </source>
</evidence>
<evidence type="ECO:0000313" key="14">
    <source>
        <dbReference type="Proteomes" id="UP000321261"/>
    </source>
</evidence>
<keyword evidence="8" id="KW-0949">S-adenosyl-L-methionine</keyword>
<keyword evidence="14" id="KW-1185">Reference proteome</keyword>
<dbReference type="EC" id="2.1.1.77" evidence="3"/>
<feature type="compositionally biased region" description="Basic and acidic residues" evidence="12">
    <location>
        <begin position="371"/>
        <end position="382"/>
    </location>
</feature>
<keyword evidence="6 13" id="KW-0489">Methyltransferase</keyword>
<evidence type="ECO:0000256" key="3">
    <source>
        <dbReference type="ARBA" id="ARBA00011890"/>
    </source>
</evidence>
<reference evidence="13 14" key="1">
    <citation type="submission" date="2019-06" db="EMBL/GenBank/DDBJ databases">
        <title>Sequencing the genomes of 1000 actinobacteria strains.</title>
        <authorList>
            <person name="Klenk H.-P."/>
        </authorList>
    </citation>
    <scope>NUCLEOTIDE SEQUENCE [LARGE SCALE GENOMIC DNA]</scope>
    <source>
        <strain evidence="13 14">DSM 45671</strain>
    </source>
</reference>
<evidence type="ECO:0000256" key="9">
    <source>
        <dbReference type="ARBA" id="ARBA00030757"/>
    </source>
</evidence>
<evidence type="ECO:0000256" key="11">
    <source>
        <dbReference type="ARBA" id="ARBA00031350"/>
    </source>
</evidence>
<dbReference type="PANTHER" id="PTHR11579">
    <property type="entry name" value="PROTEIN-L-ISOASPARTATE O-METHYLTRANSFERASE"/>
    <property type="match status" value="1"/>
</dbReference>
<comment type="caution">
    <text evidence="13">The sequence shown here is derived from an EMBL/GenBank/DDBJ whole genome shotgun (WGS) entry which is preliminary data.</text>
</comment>
<evidence type="ECO:0000256" key="6">
    <source>
        <dbReference type="ARBA" id="ARBA00022603"/>
    </source>
</evidence>
<dbReference type="InterPro" id="IPR000682">
    <property type="entry name" value="PCMT"/>
</dbReference>
<dbReference type="GO" id="GO:0032259">
    <property type="term" value="P:methylation"/>
    <property type="evidence" value="ECO:0007669"/>
    <property type="project" value="UniProtKB-KW"/>
</dbReference>
<dbReference type="SUPFAM" id="SSF53335">
    <property type="entry name" value="S-adenosyl-L-methionine-dependent methyltransferases"/>
    <property type="match status" value="1"/>
</dbReference>
<evidence type="ECO:0000256" key="10">
    <source>
        <dbReference type="ARBA" id="ARBA00031323"/>
    </source>
</evidence>
<comment type="subcellular location">
    <subcellularLocation>
        <location evidence="1">Cytoplasm</location>
    </subcellularLocation>
</comment>
<protein>
    <recommendedName>
        <fullName evidence="4">Protein-L-isoaspartate O-methyltransferase</fullName>
        <ecNumber evidence="3">2.1.1.77</ecNumber>
    </recommendedName>
    <alternativeName>
        <fullName evidence="11">L-isoaspartyl protein carboxyl methyltransferase</fullName>
    </alternativeName>
    <alternativeName>
        <fullName evidence="9">Protein L-isoaspartyl methyltransferase</fullName>
    </alternativeName>
    <alternativeName>
        <fullName evidence="10">Protein-beta-aspartate methyltransferase</fullName>
    </alternativeName>
</protein>
<evidence type="ECO:0000256" key="7">
    <source>
        <dbReference type="ARBA" id="ARBA00022679"/>
    </source>
</evidence>
<dbReference type="GO" id="GO:0005737">
    <property type="term" value="C:cytoplasm"/>
    <property type="evidence" value="ECO:0007669"/>
    <property type="project" value="UniProtKB-SubCell"/>
</dbReference>
<evidence type="ECO:0000256" key="5">
    <source>
        <dbReference type="ARBA" id="ARBA00022490"/>
    </source>
</evidence>
<feature type="region of interest" description="Disordered" evidence="12">
    <location>
        <begin position="362"/>
        <end position="382"/>
    </location>
</feature>
<comment type="similarity">
    <text evidence="2">Belongs to the methyltransferase superfamily. L-isoaspartyl/D-aspartyl protein methyltransferase family.</text>
</comment>
<sequence length="382" mass="40114">MVDRADFVDGFYVRGDGGWSWVAADVRPPPPEVAELIYSDSALVTAVGAGGVPRSSSSQPSLVVRMLDRLQLRVGGRVLEIGTGTGYNAALLSRIVGETGRVTTVDVDPDLVAAAAARIGTAAGEPGFGPVEVICGDGAAGWPGGAPYDRMIATVGCGAVPEEWWDQLRDDGLAVVPLSHGSAFPIVGLRRGERRGEWSGRYLGHAGFMVAVGDGLRRRESFELVRVPEDVPVLQEALDAEPSRCADLAFFLCLEVPGVRLLGLSGGSLGPRVVGGPGWRSADGDGATVLSGTSVQSVADPDGLRRVREATERWVEVGRPGLERYRLGWGGTLADPPEGAIRSWTTTRGSAVQTVHLVTSVVDDDGSSSGERGRVDLPRNRG</sequence>
<dbReference type="Pfam" id="PF01135">
    <property type="entry name" value="PCMT"/>
    <property type="match status" value="1"/>
</dbReference>
<dbReference type="Gene3D" id="3.40.50.150">
    <property type="entry name" value="Vaccinia Virus protein VP39"/>
    <property type="match status" value="1"/>
</dbReference>
<keyword evidence="5" id="KW-0963">Cytoplasm</keyword>